<accession>A0A7W9YK33</accession>
<dbReference type="PROSITE" id="PS51257">
    <property type="entry name" value="PROKAR_LIPOPROTEIN"/>
    <property type="match status" value="1"/>
</dbReference>
<organism evidence="2 3">
    <name type="scientific">Nocardiopsis mwathae</name>
    <dbReference type="NCBI Taxonomy" id="1472723"/>
    <lineage>
        <taxon>Bacteria</taxon>
        <taxon>Bacillati</taxon>
        <taxon>Actinomycetota</taxon>
        <taxon>Actinomycetes</taxon>
        <taxon>Streptosporangiales</taxon>
        <taxon>Nocardiopsidaceae</taxon>
        <taxon>Nocardiopsis</taxon>
    </lineage>
</organism>
<proteinExistence type="predicted"/>
<reference evidence="2 3" key="1">
    <citation type="submission" date="2020-08" db="EMBL/GenBank/DDBJ databases">
        <title>Sequencing the genomes of 1000 actinobacteria strains.</title>
        <authorList>
            <person name="Klenk H.-P."/>
        </authorList>
    </citation>
    <scope>NUCLEOTIDE SEQUENCE [LARGE SCALE GENOMIC DNA]</scope>
    <source>
        <strain evidence="2 3">DSM 46659</strain>
    </source>
</reference>
<name>A0A7W9YK33_9ACTN</name>
<evidence type="ECO:0000256" key="1">
    <source>
        <dbReference type="SAM" id="SignalP"/>
    </source>
</evidence>
<feature type="chain" id="PRO_5038480330" description="Lipoprotein" evidence="1">
    <location>
        <begin position="23"/>
        <end position="231"/>
    </location>
</feature>
<gene>
    <name evidence="2" type="ORF">HNR23_003460</name>
</gene>
<dbReference type="EMBL" id="JACHDS010000001">
    <property type="protein sequence ID" value="MBB6173400.1"/>
    <property type="molecule type" value="Genomic_DNA"/>
</dbReference>
<keyword evidence="3" id="KW-1185">Reference proteome</keyword>
<feature type="signal peptide" evidence="1">
    <location>
        <begin position="1"/>
        <end position="22"/>
    </location>
</feature>
<evidence type="ECO:0000313" key="2">
    <source>
        <dbReference type="EMBL" id="MBB6173400.1"/>
    </source>
</evidence>
<keyword evidence="1" id="KW-0732">Signal</keyword>
<dbReference type="RefSeq" id="WP_184076759.1">
    <property type="nucleotide sequence ID" value="NZ_JACHDS010000001.1"/>
</dbReference>
<protein>
    <recommendedName>
        <fullName evidence="4">Lipoprotein</fullName>
    </recommendedName>
</protein>
<evidence type="ECO:0008006" key="4">
    <source>
        <dbReference type="Google" id="ProtNLM"/>
    </source>
</evidence>
<evidence type="ECO:0000313" key="3">
    <source>
        <dbReference type="Proteomes" id="UP000546642"/>
    </source>
</evidence>
<sequence>MPAARPAAAAAALALATTGCGALDQVTGPIQQAERQVAINEIDDLEMLCDGIGDGYPDSAFYAGDGPHPTAMFFTGSSHDTDDHPGPWLVEGNPNARPGATPITGWLPDTLEEVALLVCAEGHGPAEKLRMCDYEPSEGAFGTGTGTGTGGPATLPFYSQDYSLTVYELPTGNTVYEGEFTSVNGSFTGSGMNLDCPDWVQYESEPSELYAQPSAKEIHQQIGHIVEGEAP</sequence>
<dbReference type="AlphaFoldDB" id="A0A7W9YK33"/>
<dbReference type="Proteomes" id="UP000546642">
    <property type="component" value="Unassembled WGS sequence"/>
</dbReference>
<comment type="caution">
    <text evidence="2">The sequence shown here is derived from an EMBL/GenBank/DDBJ whole genome shotgun (WGS) entry which is preliminary data.</text>
</comment>